<evidence type="ECO:0000313" key="1">
    <source>
        <dbReference type="EMBL" id="SAI73118.1"/>
    </source>
</evidence>
<dbReference type="EMBL" id="FKIF01000008">
    <property type="protein sequence ID" value="SAI73118.1"/>
    <property type="molecule type" value="Genomic_DNA"/>
</dbReference>
<evidence type="ECO:0000313" key="2">
    <source>
        <dbReference type="Proteomes" id="UP000076848"/>
    </source>
</evidence>
<dbReference type="RefSeq" id="WP_066131911.1">
    <property type="nucleotide sequence ID" value="NZ_FKIF01000008.1"/>
</dbReference>
<organism evidence="1 2">
    <name type="scientific">Bordetella ansorpii</name>
    <dbReference type="NCBI Taxonomy" id="288768"/>
    <lineage>
        <taxon>Bacteria</taxon>
        <taxon>Pseudomonadati</taxon>
        <taxon>Pseudomonadota</taxon>
        <taxon>Betaproteobacteria</taxon>
        <taxon>Burkholderiales</taxon>
        <taxon>Alcaligenaceae</taxon>
        <taxon>Bordetella</taxon>
    </lineage>
</organism>
<dbReference type="STRING" id="288768.SAMEA3906486_04477"/>
<reference evidence="1 2" key="1">
    <citation type="submission" date="2016-04" db="EMBL/GenBank/DDBJ databases">
        <authorList>
            <consortium name="Pathogen Informatics"/>
        </authorList>
    </citation>
    <scope>NUCLEOTIDE SEQUENCE [LARGE SCALE GENOMIC DNA]</scope>
    <source>
        <strain evidence="1 2">H050680373</strain>
    </source>
</reference>
<accession>A0A157SRI7</accession>
<gene>
    <name evidence="1" type="ORF">SAMEA3906486_04477</name>
</gene>
<dbReference type="InterPro" id="IPR021341">
    <property type="entry name" value="DUF2958"/>
</dbReference>
<dbReference type="AlphaFoldDB" id="A0A157SRI7"/>
<keyword evidence="2" id="KW-1185">Reference proteome</keyword>
<sequence>MNALITPAEHDVLAANGHLSRQDPSFDPMPVLKLFRPDANATWLLTETDPDDADRAYGLCDLGQGTPELGWVSLQELMEVLGPMRMPIARDMYFVPRQTLSAYARDAQRAGSIVM</sequence>
<dbReference type="OrthoDB" id="1070337at2"/>
<dbReference type="Pfam" id="PF11171">
    <property type="entry name" value="DUF2958"/>
    <property type="match status" value="1"/>
</dbReference>
<proteinExistence type="predicted"/>
<dbReference type="Proteomes" id="UP000076848">
    <property type="component" value="Unassembled WGS sequence"/>
</dbReference>
<protein>
    <submittedName>
        <fullName evidence="1">Transposon</fullName>
    </submittedName>
</protein>
<name>A0A157SRI7_9BORD</name>